<keyword evidence="4 5" id="KW-0472">Membrane</keyword>
<dbReference type="Pfam" id="PF04479">
    <property type="entry name" value="RTA1"/>
    <property type="match status" value="1"/>
</dbReference>
<evidence type="ECO:0000256" key="3">
    <source>
        <dbReference type="ARBA" id="ARBA00022989"/>
    </source>
</evidence>
<evidence type="ECO:0000256" key="2">
    <source>
        <dbReference type="ARBA" id="ARBA00022692"/>
    </source>
</evidence>
<evidence type="ECO:0000256" key="1">
    <source>
        <dbReference type="ARBA" id="ARBA00004141"/>
    </source>
</evidence>
<feature type="transmembrane region" description="Helical" evidence="5">
    <location>
        <begin position="128"/>
        <end position="145"/>
    </location>
</feature>
<name>A0AAJ0CA47_9PEZI</name>
<comment type="caution">
    <text evidence="6">The sequence shown here is derived from an EMBL/GenBank/DDBJ whole genome shotgun (WGS) entry which is preliminary data.</text>
</comment>
<evidence type="ECO:0000313" key="7">
    <source>
        <dbReference type="Proteomes" id="UP001244011"/>
    </source>
</evidence>
<feature type="transmembrane region" description="Helical" evidence="5">
    <location>
        <begin position="245"/>
        <end position="265"/>
    </location>
</feature>
<evidence type="ECO:0000313" key="6">
    <source>
        <dbReference type="EMBL" id="KAK1771439.1"/>
    </source>
</evidence>
<proteinExistence type="predicted"/>
<dbReference type="PANTHER" id="PTHR31465">
    <property type="entry name" value="PROTEIN RTA1-RELATED"/>
    <property type="match status" value="1"/>
</dbReference>
<feature type="transmembrane region" description="Helical" evidence="5">
    <location>
        <begin position="53"/>
        <end position="71"/>
    </location>
</feature>
<dbReference type="InterPro" id="IPR007568">
    <property type="entry name" value="RTA1"/>
</dbReference>
<reference evidence="6" key="1">
    <citation type="submission" date="2023-06" db="EMBL/GenBank/DDBJ databases">
        <title>Genome-scale phylogeny and comparative genomics of the fungal order Sordariales.</title>
        <authorList>
            <consortium name="Lawrence Berkeley National Laboratory"/>
            <person name="Hensen N."/>
            <person name="Bonometti L."/>
            <person name="Westerberg I."/>
            <person name="Brannstrom I.O."/>
            <person name="Guillou S."/>
            <person name="Cros-Aarteil S."/>
            <person name="Calhoun S."/>
            <person name="Haridas S."/>
            <person name="Kuo A."/>
            <person name="Mondo S."/>
            <person name="Pangilinan J."/>
            <person name="Riley R."/>
            <person name="Labutti K."/>
            <person name="Andreopoulos B."/>
            <person name="Lipzen A."/>
            <person name="Chen C."/>
            <person name="Yanf M."/>
            <person name="Daum C."/>
            <person name="Ng V."/>
            <person name="Clum A."/>
            <person name="Steindorff A."/>
            <person name="Ohm R."/>
            <person name="Martin F."/>
            <person name="Silar P."/>
            <person name="Natvig D."/>
            <person name="Lalanne C."/>
            <person name="Gautier V."/>
            <person name="Ament-Velasquez S.L."/>
            <person name="Kruys A."/>
            <person name="Hutchinson M.I."/>
            <person name="Powell A.J."/>
            <person name="Barry K."/>
            <person name="Miller A.N."/>
            <person name="Grigoriev I.V."/>
            <person name="Debuchy R."/>
            <person name="Gladieux P."/>
            <person name="Thoren M.H."/>
            <person name="Johannesson H."/>
        </authorList>
    </citation>
    <scope>NUCLEOTIDE SEQUENCE</scope>
    <source>
        <strain evidence="6">8032-3</strain>
    </source>
</reference>
<feature type="transmembrane region" description="Helical" evidence="5">
    <location>
        <begin position="27"/>
        <end position="46"/>
    </location>
</feature>
<gene>
    <name evidence="6" type="ORF">QBC33DRAFT_523738</name>
</gene>
<accession>A0AAJ0CA47</accession>
<keyword evidence="2 5" id="KW-0812">Transmembrane</keyword>
<dbReference type="AlphaFoldDB" id="A0AAJ0CA47"/>
<feature type="transmembrane region" description="Helical" evidence="5">
    <location>
        <begin position="83"/>
        <end position="108"/>
    </location>
</feature>
<protein>
    <submittedName>
        <fullName evidence="6">RTA1 like protein-domain-containing protein</fullName>
    </submittedName>
</protein>
<dbReference type="Proteomes" id="UP001244011">
    <property type="component" value="Unassembled WGS sequence"/>
</dbReference>
<feature type="transmembrane region" description="Helical" evidence="5">
    <location>
        <begin position="207"/>
        <end position="225"/>
    </location>
</feature>
<comment type="subcellular location">
    <subcellularLocation>
        <location evidence="1">Membrane</location>
        <topology evidence="1">Multi-pass membrane protein</topology>
    </subcellularLocation>
</comment>
<organism evidence="6 7">
    <name type="scientific">Phialemonium atrogriseum</name>
    <dbReference type="NCBI Taxonomy" id="1093897"/>
    <lineage>
        <taxon>Eukaryota</taxon>
        <taxon>Fungi</taxon>
        <taxon>Dikarya</taxon>
        <taxon>Ascomycota</taxon>
        <taxon>Pezizomycotina</taxon>
        <taxon>Sordariomycetes</taxon>
        <taxon>Sordariomycetidae</taxon>
        <taxon>Cephalothecales</taxon>
        <taxon>Cephalothecaceae</taxon>
        <taxon>Phialemonium</taxon>
    </lineage>
</organism>
<dbReference type="PANTHER" id="PTHR31465:SF35">
    <property type="entry name" value="RTA1 DOMAIN PROTEIN-RELATED"/>
    <property type="match status" value="1"/>
</dbReference>
<keyword evidence="3 5" id="KW-1133">Transmembrane helix</keyword>
<dbReference type="GeneID" id="85309849"/>
<dbReference type="RefSeq" id="XP_060287652.1">
    <property type="nucleotide sequence ID" value="XM_060426662.1"/>
</dbReference>
<evidence type="ECO:0000256" key="4">
    <source>
        <dbReference type="ARBA" id="ARBA00023136"/>
    </source>
</evidence>
<feature type="transmembrane region" description="Helical" evidence="5">
    <location>
        <begin position="165"/>
        <end position="186"/>
    </location>
</feature>
<sequence>MDGGASNGTAPAGDRIDFQLYRYTPSLPAAVIVSVVFGILTGLHTWRLLRCRAFYFIAFTIGGIFETIGYAGRIASHFNKEQLAGFIMQSLLILVAPALFAASIYMILGRLILAVRAEHLSILPARKVTKIFVAGDVVSFTLQMGGGGIQASGSFDLFKIGEKVILGGLFVQIVMFGFFVVTSVLFHRRLARDPTPDAVKNTVPWRRHLLVLYTVSAFILVRSVFRVVEYIQGNSGYLISHEVFLYIFDAVLMAVVMAVFLIFYVGDLDTALRGAVGERRLSSSDVMLEELPQRTHHKP</sequence>
<keyword evidence="7" id="KW-1185">Reference proteome</keyword>
<dbReference type="EMBL" id="MU838998">
    <property type="protein sequence ID" value="KAK1771439.1"/>
    <property type="molecule type" value="Genomic_DNA"/>
</dbReference>
<evidence type="ECO:0000256" key="5">
    <source>
        <dbReference type="SAM" id="Phobius"/>
    </source>
</evidence>
<dbReference type="GO" id="GO:0016020">
    <property type="term" value="C:membrane"/>
    <property type="evidence" value="ECO:0007669"/>
    <property type="project" value="UniProtKB-SubCell"/>
</dbReference>